<protein>
    <submittedName>
        <fullName evidence="2">Uncharacterized protein</fullName>
    </submittedName>
</protein>
<organism evidence="2">
    <name type="scientific">Siphoviridae sp. ctXof7</name>
    <dbReference type="NCBI Taxonomy" id="2827888"/>
    <lineage>
        <taxon>Viruses</taxon>
        <taxon>Duplodnaviria</taxon>
        <taxon>Heunggongvirae</taxon>
        <taxon>Uroviricota</taxon>
        <taxon>Caudoviricetes</taxon>
    </lineage>
</organism>
<evidence type="ECO:0000313" key="2">
    <source>
        <dbReference type="EMBL" id="DAF50217.1"/>
    </source>
</evidence>
<proteinExistence type="predicted"/>
<feature type="compositionally biased region" description="Basic and acidic residues" evidence="1">
    <location>
        <begin position="1"/>
        <end position="12"/>
    </location>
</feature>
<dbReference type="EMBL" id="BK032594">
    <property type="protein sequence ID" value="DAF50217.1"/>
    <property type="molecule type" value="Genomic_DNA"/>
</dbReference>
<reference evidence="2" key="1">
    <citation type="journal article" date="2021" name="Proc. Natl. Acad. Sci. U.S.A.">
        <title>A Catalog of Tens of Thousands of Viruses from Human Metagenomes Reveals Hidden Associations with Chronic Diseases.</title>
        <authorList>
            <person name="Tisza M.J."/>
            <person name="Buck C.B."/>
        </authorList>
    </citation>
    <scope>NUCLEOTIDE SEQUENCE</scope>
    <source>
        <strain evidence="2">CtXof7</strain>
    </source>
</reference>
<name>A0A8S5SGR8_9CAUD</name>
<feature type="region of interest" description="Disordered" evidence="1">
    <location>
        <begin position="1"/>
        <end position="26"/>
    </location>
</feature>
<sequence length="48" mass="5306">MQSISRRRDAPKGKAAQSGLRRRRLVTDSVIMYGGLPLPPPTPSPRYA</sequence>
<evidence type="ECO:0000256" key="1">
    <source>
        <dbReference type="SAM" id="MobiDB-lite"/>
    </source>
</evidence>
<accession>A0A8S5SGR8</accession>